<dbReference type="AlphaFoldDB" id="A0A9D6QLL6"/>
<accession>A0A9D6QLL6</accession>
<feature type="non-terminal residue" evidence="1">
    <location>
        <position position="61"/>
    </location>
</feature>
<evidence type="ECO:0000313" key="1">
    <source>
        <dbReference type="EMBL" id="MBI3538823.1"/>
    </source>
</evidence>
<sequence length="61" mass="6119">MRSRFAFRPAHALVVLLACALAGCGGGGGGSSKDELVIGEYGSMTGGDADFGQSTKRGVDL</sequence>
<dbReference type="PROSITE" id="PS51257">
    <property type="entry name" value="PROKAR_LIPOPROTEIN"/>
    <property type="match status" value="1"/>
</dbReference>
<proteinExistence type="predicted"/>
<name>A0A9D6QLL6_UNCEI</name>
<organism evidence="1 2">
    <name type="scientific">Eiseniibacteriota bacterium</name>
    <dbReference type="NCBI Taxonomy" id="2212470"/>
    <lineage>
        <taxon>Bacteria</taxon>
        <taxon>Candidatus Eiseniibacteriota</taxon>
    </lineage>
</organism>
<dbReference type="EMBL" id="JACQAY010000030">
    <property type="protein sequence ID" value="MBI3538823.1"/>
    <property type="molecule type" value="Genomic_DNA"/>
</dbReference>
<protein>
    <submittedName>
        <fullName evidence="1">Branched-chain amino acid ABC transporter substrate-binding protein</fullName>
    </submittedName>
</protein>
<reference evidence="1" key="1">
    <citation type="submission" date="2020-07" db="EMBL/GenBank/DDBJ databases">
        <title>Huge and variable diversity of episymbiotic CPR bacteria and DPANN archaea in groundwater ecosystems.</title>
        <authorList>
            <person name="He C.Y."/>
            <person name="Keren R."/>
            <person name="Whittaker M."/>
            <person name="Farag I.F."/>
            <person name="Doudna J."/>
            <person name="Cate J.H.D."/>
            <person name="Banfield J.F."/>
        </authorList>
    </citation>
    <scope>NUCLEOTIDE SEQUENCE</scope>
    <source>
        <strain evidence="1">NC_groundwater_928_Pr1_S-0.2um_72_17</strain>
    </source>
</reference>
<dbReference type="Proteomes" id="UP000807850">
    <property type="component" value="Unassembled WGS sequence"/>
</dbReference>
<comment type="caution">
    <text evidence="1">The sequence shown here is derived from an EMBL/GenBank/DDBJ whole genome shotgun (WGS) entry which is preliminary data.</text>
</comment>
<gene>
    <name evidence="1" type="ORF">HY076_00925</name>
</gene>
<evidence type="ECO:0000313" key="2">
    <source>
        <dbReference type="Proteomes" id="UP000807850"/>
    </source>
</evidence>